<comment type="caution">
    <text evidence="3">The sequence shown here is derived from an EMBL/GenBank/DDBJ whole genome shotgun (WGS) entry which is preliminary data.</text>
</comment>
<evidence type="ECO:0000259" key="2">
    <source>
        <dbReference type="Pfam" id="PF14534"/>
    </source>
</evidence>
<feature type="coiled-coil region" evidence="1">
    <location>
        <begin position="7"/>
        <end position="34"/>
    </location>
</feature>
<protein>
    <submittedName>
        <fullName evidence="3">Nuclear transport factor 2 family protein</fullName>
    </submittedName>
</protein>
<dbReference type="Proteomes" id="UP001301653">
    <property type="component" value="Unassembled WGS sequence"/>
</dbReference>
<name>A0ABU5V475_9GAMM</name>
<organism evidence="3 4">
    <name type="scientific">Stenotrophomonas capsici</name>
    <dbReference type="NCBI Taxonomy" id="3110230"/>
    <lineage>
        <taxon>Bacteria</taxon>
        <taxon>Pseudomonadati</taxon>
        <taxon>Pseudomonadota</taxon>
        <taxon>Gammaproteobacteria</taxon>
        <taxon>Lysobacterales</taxon>
        <taxon>Lysobacteraceae</taxon>
        <taxon>Stenotrophomonas</taxon>
    </lineage>
</organism>
<sequence>MHGLSASAALATELEMLERALHTAEVRADRQRLEALLDDDFSEIDRSGRCYTRTQMLRHLPAEGVQVDIEAKGFVVALLAPDLAQVRYRSRYRHAGQADAWAERSSLWRRQGSRWRLCFHQATPAP</sequence>
<dbReference type="InterPro" id="IPR032710">
    <property type="entry name" value="NTF2-like_dom_sf"/>
</dbReference>
<feature type="domain" description="DUF4440" evidence="2">
    <location>
        <begin position="17"/>
        <end position="117"/>
    </location>
</feature>
<accession>A0ABU5V475</accession>
<dbReference type="EMBL" id="JAYFUH010000085">
    <property type="protein sequence ID" value="MEA5667340.1"/>
    <property type="molecule type" value="Genomic_DNA"/>
</dbReference>
<dbReference type="Gene3D" id="3.10.450.50">
    <property type="match status" value="1"/>
</dbReference>
<evidence type="ECO:0000313" key="3">
    <source>
        <dbReference type="EMBL" id="MEA5667340.1"/>
    </source>
</evidence>
<evidence type="ECO:0000313" key="4">
    <source>
        <dbReference type="Proteomes" id="UP001301653"/>
    </source>
</evidence>
<dbReference type="Pfam" id="PF14534">
    <property type="entry name" value="DUF4440"/>
    <property type="match status" value="1"/>
</dbReference>
<reference evidence="3 4" key="1">
    <citation type="submission" date="2023-12" db="EMBL/GenBank/DDBJ databases">
        <title>Stenotrophomonas guangdongensis sp. nov., isolated from wilted pepper plants (Capsicum annuum).</title>
        <authorList>
            <person name="Qiu M."/>
            <person name="Li Y."/>
            <person name="Liu Q."/>
            <person name="Zhang X."/>
            <person name="Huang Y."/>
            <person name="Guo R."/>
            <person name="Hu M."/>
            <person name="Zhou J."/>
            <person name="Zhou X."/>
        </authorList>
    </citation>
    <scope>NUCLEOTIDE SEQUENCE [LARGE SCALE GENOMIC DNA]</scope>
    <source>
        <strain evidence="3 4">MH1</strain>
    </source>
</reference>
<gene>
    <name evidence="3" type="ORF">VA603_07345</name>
</gene>
<dbReference type="InterPro" id="IPR027843">
    <property type="entry name" value="DUF4440"/>
</dbReference>
<proteinExistence type="predicted"/>
<evidence type="ECO:0000256" key="1">
    <source>
        <dbReference type="SAM" id="Coils"/>
    </source>
</evidence>
<keyword evidence="4" id="KW-1185">Reference proteome</keyword>
<dbReference type="SUPFAM" id="SSF54427">
    <property type="entry name" value="NTF2-like"/>
    <property type="match status" value="1"/>
</dbReference>
<keyword evidence="1" id="KW-0175">Coiled coil</keyword>